<keyword evidence="1" id="KW-1133">Transmembrane helix</keyword>
<keyword evidence="1" id="KW-0812">Transmembrane</keyword>
<organism evidence="2 5">
    <name type="scientific">Acinetobacter wanghuae</name>
    <dbReference type="NCBI Taxonomy" id="2662362"/>
    <lineage>
        <taxon>Bacteria</taxon>
        <taxon>Pseudomonadati</taxon>
        <taxon>Pseudomonadota</taxon>
        <taxon>Gammaproteobacteria</taxon>
        <taxon>Moraxellales</taxon>
        <taxon>Moraxellaceae</taxon>
        <taxon>Acinetobacter</taxon>
    </lineage>
</organism>
<proteinExistence type="predicted"/>
<dbReference type="AlphaFoldDB" id="A0A5Q0P799"/>
<dbReference type="EMBL" id="CP045650">
    <property type="protein sequence ID" value="QGA12021.1"/>
    <property type="molecule type" value="Genomic_DNA"/>
</dbReference>
<dbReference type="Proteomes" id="UP000480556">
    <property type="component" value="Unassembled WGS sequence"/>
</dbReference>
<evidence type="ECO:0000313" key="3">
    <source>
        <dbReference type="EMBL" id="QGA12021.1"/>
    </source>
</evidence>
<sequence length="111" mass="13134">MKKSILWISLGVVIAAVLLCFWLMYPNAELRGKHQATLCNVVRLSPELNTQAELLQRMHFIYDNSTPTYAYHHPKFYEYYSKHLIDQFVVLDEKQKQQLRDDFEACRAVIQ</sequence>
<evidence type="ECO:0000313" key="2">
    <source>
        <dbReference type="EMBL" id="MQW92839.1"/>
    </source>
</evidence>
<dbReference type="Proteomes" id="UP000327478">
    <property type="component" value="Chromosome"/>
</dbReference>
<evidence type="ECO:0000313" key="4">
    <source>
        <dbReference type="Proteomes" id="UP000327478"/>
    </source>
</evidence>
<keyword evidence="4" id="KW-1185">Reference proteome</keyword>
<protein>
    <submittedName>
        <fullName evidence="2">Uncharacterized protein</fullName>
    </submittedName>
</protein>
<evidence type="ECO:0000313" key="5">
    <source>
        <dbReference type="Proteomes" id="UP000480556"/>
    </source>
</evidence>
<accession>A0A5Q0P799</accession>
<dbReference type="EMBL" id="WITK01000018">
    <property type="protein sequence ID" value="MQW92839.1"/>
    <property type="molecule type" value="Genomic_DNA"/>
</dbReference>
<dbReference type="RefSeq" id="WP_153372850.1">
    <property type="nucleotide sequence ID" value="NZ_CP045650.1"/>
</dbReference>
<gene>
    <name evidence="3" type="ORF">GFH30_11855</name>
    <name evidence="2" type="ORF">GHJ48_10660</name>
</gene>
<feature type="transmembrane region" description="Helical" evidence="1">
    <location>
        <begin position="6"/>
        <end position="25"/>
    </location>
</feature>
<name>A0A5Q0P799_9GAMM</name>
<evidence type="ECO:0000256" key="1">
    <source>
        <dbReference type="SAM" id="Phobius"/>
    </source>
</evidence>
<reference evidence="4 5" key="1">
    <citation type="submission" date="2019-10" db="EMBL/GenBank/DDBJ databases">
        <authorList>
            <person name="Dong K."/>
        </authorList>
    </citation>
    <scope>NUCLEOTIDE SEQUENCE [LARGE SCALE GENOMIC DNA]</scope>
    <source>
        <strain evidence="4">dk386</strain>
        <strain evidence="3">Dk386</strain>
        <strain evidence="5">dk771</strain>
        <strain evidence="2">Dk771</strain>
    </source>
</reference>
<keyword evidence="1" id="KW-0472">Membrane</keyword>